<evidence type="ECO:0000256" key="1">
    <source>
        <dbReference type="ARBA" id="ARBA00004418"/>
    </source>
</evidence>
<dbReference type="RefSeq" id="WP_394385946.1">
    <property type="nucleotide sequence ID" value="NZ_JBIGIB010000004.1"/>
</dbReference>
<dbReference type="Gene3D" id="3.40.190.10">
    <property type="entry name" value="Periplasmic binding protein-like II"/>
    <property type="match status" value="4"/>
</dbReference>
<gene>
    <name evidence="4" type="ORF">ACG01O_15565</name>
</gene>
<organism evidence="4 5">
    <name type="scientific">Pelomonas baiyunensis</name>
    <dbReference type="NCBI Taxonomy" id="3299026"/>
    <lineage>
        <taxon>Bacteria</taxon>
        <taxon>Pseudomonadati</taxon>
        <taxon>Pseudomonadota</taxon>
        <taxon>Betaproteobacteria</taxon>
        <taxon>Burkholderiales</taxon>
        <taxon>Sphaerotilaceae</taxon>
        <taxon>Roseateles</taxon>
    </lineage>
</organism>
<dbReference type="EMBL" id="JBIGIB010000004">
    <property type="protein sequence ID" value="MFG6468044.1"/>
    <property type="molecule type" value="Genomic_DNA"/>
</dbReference>
<name>A0ABW7H1E6_9BURK</name>
<evidence type="ECO:0000313" key="4">
    <source>
        <dbReference type="EMBL" id="MFG6468044.1"/>
    </source>
</evidence>
<comment type="subcellular location">
    <subcellularLocation>
        <location evidence="1">Periplasm</location>
    </subcellularLocation>
</comment>
<dbReference type="Proteomes" id="UP001606303">
    <property type="component" value="Unassembled WGS sequence"/>
</dbReference>
<dbReference type="CDD" id="cd13585">
    <property type="entry name" value="PBP2_TMBP_like"/>
    <property type="match status" value="1"/>
</dbReference>
<evidence type="ECO:0000313" key="5">
    <source>
        <dbReference type="Proteomes" id="UP001606303"/>
    </source>
</evidence>
<keyword evidence="5" id="KW-1185">Reference proteome</keyword>
<dbReference type="PANTHER" id="PTHR43649:SF12">
    <property type="entry name" value="DIACETYLCHITOBIOSE BINDING PROTEIN DASA"/>
    <property type="match status" value="1"/>
</dbReference>
<evidence type="ECO:0000256" key="2">
    <source>
        <dbReference type="ARBA" id="ARBA00008520"/>
    </source>
</evidence>
<dbReference type="Pfam" id="PF01547">
    <property type="entry name" value="SBP_bac_1"/>
    <property type="match status" value="1"/>
</dbReference>
<dbReference type="SUPFAM" id="SSF53850">
    <property type="entry name" value="Periplasmic binding protein-like II"/>
    <property type="match status" value="2"/>
</dbReference>
<evidence type="ECO:0000256" key="3">
    <source>
        <dbReference type="SAM" id="Phobius"/>
    </source>
</evidence>
<comment type="caution">
    <text evidence="4">The sequence shown here is derived from an EMBL/GenBank/DDBJ whole genome shotgun (WGS) entry which is preliminary data.</text>
</comment>
<dbReference type="InterPro" id="IPR050490">
    <property type="entry name" value="Bact_solute-bd_prot1"/>
</dbReference>
<proteinExistence type="inferred from homology"/>
<keyword evidence="3" id="KW-0472">Membrane</keyword>
<feature type="transmembrane region" description="Helical" evidence="3">
    <location>
        <begin position="20"/>
        <end position="40"/>
    </location>
</feature>
<comment type="similarity">
    <text evidence="2">Belongs to the bacterial solute-binding protein 1 family.</text>
</comment>
<keyword evidence="3" id="KW-1133">Transmembrane helix</keyword>
<accession>A0ABW7H1E6</accession>
<sequence>MLGFWTVGFRTAVRCGGAWLGGWVLGVGAMVGLAGALAAAQAQAPVPRSVTLAASERVPYLGEALVNQGYVADLVAEAFRLQGYTVRLQFYPAARGGAVLRQGDVDGLLPASEADAAPAEGLVASDPFPGDTLGLLKKSATVLPGGALPAAPDLIGLLQALRQRGATVGVVRGGLGEPLAPAADSATDDLQNLDKLDRDRVQLVLIDKYTAADLVTGRRPHLIGKLEFVPGAQLARPLHVLFNTRKPQGRQQLAAFNAGLAQLRANGGLDRILARHGLQPRPVAAKGEKWLTIGTVNNADMLVMRQLSREYEARHPKVKLQWRVMDEGTLRTRLLSDLAINDGQFDIVTLGAYEVPIWARRGWLAPLTALPASYEVDDLFPSVRAGLTHAGQLHALPFYAESSVTYYRADLFEAAGLSLPAQPTWDEVAQAAQRLHRPDDSLYGICLRGRPGWGENMTLVSTLVNAQGGRWFDERWRAELTSPAWEAAVTQYVNLLGRYGPPQPELNSYNENLRLFAAGRCAIWVDATVAAGTLFDAKRSQVAGRVAVAAAPRARTDRGAAWLWSWSLAVPQSSPHRSEAHDFITWATSRPYLQAVARQQGWVAVPPGTRMSTYRSPEYRAAAPFHAAVRAALDAADGHAKALQQGRNYTGIQYVGIPEFPAIGGQVAAEVARALTGQQTVKQALQRSQEAVTSAMSAAGYGPGVKAD</sequence>
<dbReference type="PANTHER" id="PTHR43649">
    <property type="entry name" value="ARABINOSE-BINDING PROTEIN-RELATED"/>
    <property type="match status" value="1"/>
</dbReference>
<keyword evidence="3" id="KW-0812">Transmembrane</keyword>
<protein>
    <submittedName>
        <fullName evidence="4">Extracellular solute-binding protein</fullName>
    </submittedName>
</protein>
<dbReference type="InterPro" id="IPR006059">
    <property type="entry name" value="SBP"/>
</dbReference>
<reference evidence="4 5" key="1">
    <citation type="submission" date="2024-08" db="EMBL/GenBank/DDBJ databases">
        <authorList>
            <person name="Lu H."/>
        </authorList>
    </citation>
    <scope>NUCLEOTIDE SEQUENCE [LARGE SCALE GENOMIC DNA]</scope>
    <source>
        <strain evidence="4 5">BYS87W</strain>
    </source>
</reference>